<evidence type="ECO:0000259" key="3">
    <source>
        <dbReference type="Pfam" id="PF23070"/>
    </source>
</evidence>
<feature type="domain" description="DUF7042" evidence="2">
    <location>
        <begin position="456"/>
        <end position="599"/>
    </location>
</feature>
<dbReference type="AlphaFoldDB" id="A0A813TBK7"/>
<dbReference type="Pfam" id="PF23070">
    <property type="entry name" value="DUF7043"/>
    <property type="match status" value="1"/>
</dbReference>
<organism evidence="4 5">
    <name type="scientific">Brachionus calyciflorus</name>
    <dbReference type="NCBI Taxonomy" id="104777"/>
    <lineage>
        <taxon>Eukaryota</taxon>
        <taxon>Metazoa</taxon>
        <taxon>Spiralia</taxon>
        <taxon>Gnathifera</taxon>
        <taxon>Rotifera</taxon>
        <taxon>Eurotatoria</taxon>
        <taxon>Monogononta</taxon>
        <taxon>Pseudotrocha</taxon>
        <taxon>Ploima</taxon>
        <taxon>Brachionidae</taxon>
        <taxon>Brachionus</taxon>
    </lineage>
</organism>
<dbReference type="GO" id="GO:0042060">
    <property type="term" value="P:wound healing"/>
    <property type="evidence" value="ECO:0007669"/>
    <property type="project" value="TreeGrafter"/>
</dbReference>
<dbReference type="EMBL" id="CAJNOC010000851">
    <property type="protein sequence ID" value="CAF0809850.1"/>
    <property type="molecule type" value="Genomic_DNA"/>
</dbReference>
<comment type="caution">
    <text evidence="4">The sequence shown here is derived from an EMBL/GenBank/DDBJ whole genome shotgun (WGS) entry which is preliminary data.</text>
</comment>
<evidence type="ECO:0000313" key="5">
    <source>
        <dbReference type="Proteomes" id="UP000663879"/>
    </source>
</evidence>
<name>A0A813TBK7_9BILA</name>
<feature type="domain" description="DUF7043" evidence="3">
    <location>
        <begin position="322"/>
        <end position="435"/>
    </location>
</feature>
<feature type="domain" description="DUF7042" evidence="2">
    <location>
        <begin position="179"/>
        <end position="313"/>
    </location>
</feature>
<evidence type="ECO:0000256" key="1">
    <source>
        <dbReference type="SAM" id="SignalP"/>
    </source>
</evidence>
<reference evidence="4" key="1">
    <citation type="submission" date="2021-02" db="EMBL/GenBank/DDBJ databases">
        <authorList>
            <person name="Nowell W R."/>
        </authorList>
    </citation>
    <scope>NUCLEOTIDE SEQUENCE</scope>
    <source>
        <strain evidence="4">Ploen Becks lab</strain>
    </source>
</reference>
<keyword evidence="5" id="KW-1185">Reference proteome</keyword>
<feature type="signal peptide" evidence="1">
    <location>
        <begin position="1"/>
        <end position="31"/>
    </location>
</feature>
<keyword evidence="1" id="KW-0732">Signal</keyword>
<dbReference type="Proteomes" id="UP000663879">
    <property type="component" value="Unassembled WGS sequence"/>
</dbReference>
<dbReference type="InterPro" id="IPR055470">
    <property type="entry name" value="DUF7042"/>
</dbReference>
<gene>
    <name evidence="4" type="ORF">OXX778_LOCUS6916</name>
</gene>
<proteinExistence type="predicted"/>
<dbReference type="PANTHER" id="PTHR22255:SF1">
    <property type="entry name" value="LD32918P"/>
    <property type="match status" value="1"/>
</dbReference>
<sequence length="667" mass="77680">MKIFSNVKFKITFQSIKNLILILSVIKLVQCECELPDEVVGEFYSYENGYETFTNMYKSGSIKRKQYSREAGAGASGDSMSTLKLQSDELGSCVSLAKYYQKGIHPSKWHYKMHYRPTSGAVKDCSQCIEIYIRTRSVLEVRRSSCNNNPRKNFAELCQEIAETSSFITLFNKTYEAQECRSTIYGTYQFRYEFKEAGQGVCNNPASKLISCPEPGSPFQTVNQRFSMRYASCKNLVSSIDAEPLYDCLGNWVDERGNIFTAIANQRIATERSYDKFRCMLTRKDQPQWFTKSLYASCQALYSPTDGPEKVIITPEVPRHVEPKCFFPQNFSGEWINTANINAKIVINHTHIYESARVDNRGWLRETYYVCQQAGRNQYLVRAITKGECFDYFICLDFKSRHQNILQYRKSKSFMARIYDDSKKRDPFYEVCAWTSFGGDSVWKYNTYVLYPPAATECPFTGIYRFKQNGQTSSQIKTRIRGGYTPLPRDGGWYITCRPEFIESQFSVCGDQTKVMNLDAEYCREMDPDGTPIRVYEMIDYVYQCAGHWRENSRSYMITFDRDEPFHKFRCWIYERRDLFTIYLSRSIGSSCGPNQTSSSYLPEDGADLFLELTENERIHDNCPIRYDDGRNPYLEMEDFQFYYASAQQTKLSSILILFSYLIFYFC</sequence>
<dbReference type="InterPro" id="IPR055471">
    <property type="entry name" value="DUF7043"/>
</dbReference>
<dbReference type="PANTHER" id="PTHR22255">
    <property type="entry name" value="LP06548P"/>
    <property type="match status" value="1"/>
</dbReference>
<feature type="chain" id="PRO_5032551746" evidence="1">
    <location>
        <begin position="32"/>
        <end position="667"/>
    </location>
</feature>
<evidence type="ECO:0000259" key="2">
    <source>
        <dbReference type="Pfam" id="PF23069"/>
    </source>
</evidence>
<dbReference type="OrthoDB" id="9982946at2759"/>
<evidence type="ECO:0000313" key="4">
    <source>
        <dbReference type="EMBL" id="CAF0809850.1"/>
    </source>
</evidence>
<accession>A0A813TBK7</accession>
<protein>
    <submittedName>
        <fullName evidence="4">Uncharacterized protein</fullName>
    </submittedName>
</protein>
<dbReference type="Pfam" id="PF23069">
    <property type="entry name" value="DUF7042"/>
    <property type="match status" value="2"/>
</dbReference>